<keyword evidence="2" id="KW-0732">Signal</keyword>
<dbReference type="WBParaSite" id="TTAC_0000495101-mRNA-1">
    <property type="protein sequence ID" value="TTAC_0000495101-mRNA-1"/>
    <property type="gene ID" value="TTAC_0000495101"/>
</dbReference>
<dbReference type="Proteomes" id="UP000274429">
    <property type="component" value="Unassembled WGS sequence"/>
</dbReference>
<evidence type="ECO:0000313" key="6">
    <source>
        <dbReference type="WBParaSite" id="TTAC_0000495101-mRNA-1"/>
    </source>
</evidence>
<dbReference type="Pfam" id="PF01477">
    <property type="entry name" value="PLAT"/>
    <property type="match status" value="1"/>
</dbReference>
<feature type="domain" description="PLAT" evidence="3">
    <location>
        <begin position="14"/>
        <end position="132"/>
    </location>
</feature>
<dbReference type="PROSITE" id="PS50095">
    <property type="entry name" value="PLAT"/>
    <property type="match status" value="1"/>
</dbReference>
<dbReference type="InterPro" id="IPR052970">
    <property type="entry name" value="Inner_ear_hair_cell_LOXHD"/>
</dbReference>
<reference evidence="6" key="1">
    <citation type="submission" date="2017-02" db="UniProtKB">
        <authorList>
            <consortium name="WormBaseParasite"/>
        </authorList>
    </citation>
    <scope>IDENTIFICATION</scope>
</reference>
<evidence type="ECO:0000313" key="4">
    <source>
        <dbReference type="EMBL" id="VDM25910.1"/>
    </source>
</evidence>
<dbReference type="SMART" id="SM00308">
    <property type="entry name" value="LH2"/>
    <property type="match status" value="1"/>
</dbReference>
<reference evidence="4 5" key="2">
    <citation type="submission" date="2018-11" db="EMBL/GenBank/DDBJ databases">
        <authorList>
            <consortium name="Pathogen Informatics"/>
        </authorList>
    </citation>
    <scope>NUCLEOTIDE SEQUENCE [LARGE SCALE GENOMIC DNA]</scope>
</reference>
<comment type="caution">
    <text evidence="1">Lacks conserved residue(s) required for the propagation of feature annotation.</text>
</comment>
<feature type="signal peptide" evidence="2">
    <location>
        <begin position="1"/>
        <end position="17"/>
    </location>
</feature>
<protein>
    <submittedName>
        <fullName evidence="6">PLAT domain-containing protein</fullName>
    </submittedName>
</protein>
<dbReference type="STRING" id="6205.A0A0R3WW11"/>
<evidence type="ECO:0000313" key="5">
    <source>
        <dbReference type="Proteomes" id="UP000274429"/>
    </source>
</evidence>
<evidence type="ECO:0000256" key="2">
    <source>
        <dbReference type="SAM" id="SignalP"/>
    </source>
</evidence>
<feature type="chain" id="PRO_5043133113" evidence="2">
    <location>
        <begin position="18"/>
        <end position="186"/>
    </location>
</feature>
<dbReference type="Gene3D" id="2.60.60.20">
    <property type="entry name" value="PLAT/LH2 domain"/>
    <property type="match status" value="1"/>
</dbReference>
<gene>
    <name evidence="4" type="ORF">TTAC_LOCUS4935</name>
</gene>
<keyword evidence="5" id="KW-1185">Reference proteome</keyword>
<organism evidence="6">
    <name type="scientific">Hydatigena taeniaeformis</name>
    <name type="common">Feline tapeworm</name>
    <name type="synonym">Taenia taeniaeformis</name>
    <dbReference type="NCBI Taxonomy" id="6205"/>
    <lineage>
        <taxon>Eukaryota</taxon>
        <taxon>Metazoa</taxon>
        <taxon>Spiralia</taxon>
        <taxon>Lophotrochozoa</taxon>
        <taxon>Platyhelminthes</taxon>
        <taxon>Cestoda</taxon>
        <taxon>Eucestoda</taxon>
        <taxon>Cyclophyllidea</taxon>
        <taxon>Taeniidae</taxon>
        <taxon>Hydatigera</taxon>
    </lineage>
</organism>
<proteinExistence type="predicted"/>
<dbReference type="PANTHER" id="PTHR45901">
    <property type="entry name" value="PROTEIN CBG12474"/>
    <property type="match status" value="1"/>
</dbReference>
<sequence length="186" mass="20498">MTTHTLLFTIFIATVYQVRVRTGNLHGGGTSAQVYLTLVGDASESGEFIFSNSKGRVFAKDREAVFKVEAAGLGKLTKIRLRHDNSGPSPDWYPRDVTVSEIGNSDERVYYFPCNQWLAATTDGSGRLVREFTAAPLRQRNVRPEDIPVSAYADGTAQMTQQSPPFKRSEDGSLTMLGTNIDIANF</sequence>
<dbReference type="InterPro" id="IPR036392">
    <property type="entry name" value="PLAT/LH2_dom_sf"/>
</dbReference>
<dbReference type="SUPFAM" id="SSF49723">
    <property type="entry name" value="Lipase/lipooxygenase domain (PLAT/LH2 domain)"/>
    <property type="match status" value="1"/>
</dbReference>
<dbReference type="OrthoDB" id="5322100at2759"/>
<dbReference type="PANTHER" id="PTHR45901:SF3">
    <property type="entry name" value="LIPOXYGENASE HOMOLOGY DOMAIN-CONTAINING PROTEIN 1"/>
    <property type="match status" value="1"/>
</dbReference>
<dbReference type="AlphaFoldDB" id="A0A0R3WW11"/>
<evidence type="ECO:0000259" key="3">
    <source>
        <dbReference type="PROSITE" id="PS50095"/>
    </source>
</evidence>
<dbReference type="EMBL" id="UYWX01005711">
    <property type="protein sequence ID" value="VDM25910.1"/>
    <property type="molecule type" value="Genomic_DNA"/>
</dbReference>
<accession>A0A0R3WW11</accession>
<evidence type="ECO:0000256" key="1">
    <source>
        <dbReference type="PROSITE-ProRule" id="PRU00152"/>
    </source>
</evidence>
<dbReference type="InterPro" id="IPR001024">
    <property type="entry name" value="PLAT/LH2_dom"/>
</dbReference>
<name>A0A0R3WW11_HYDTA</name>